<proteinExistence type="predicted"/>
<dbReference type="RefSeq" id="WP_184624942.1">
    <property type="nucleotide sequence ID" value="NZ_JACHCC010000005.1"/>
</dbReference>
<dbReference type="EMBL" id="JACHCC010000005">
    <property type="protein sequence ID" value="MBB6499842.1"/>
    <property type="molecule type" value="Genomic_DNA"/>
</dbReference>
<dbReference type="Pfam" id="PF16862">
    <property type="entry name" value="Glyco_hydro_79C"/>
    <property type="match status" value="1"/>
</dbReference>
<sequence length="457" mass="48550">MKKIILVILAAFGLTSCSKSNINPQISPSQPANGIPVSVTINQNQPGYVIPVTFQGFSFEVGILPKLPSFLNANNTVLIQLIKNLGSGILRIGGNSSDKTSLTNTNIDTFSAFAKATGWQVIFGLNLGSYSPDVAATEASYLSNSLGSSLYVLQNGNEPDLFYNNGIRNPSYSYSDYQAEWNNYFSAIRKLLPQAPFAGPDVSNNTKWISSFSANESANVKLIDGHYYNSGPGTNPAITYQTLLAPNTRLSAYLKALNTASSQAHLPYRISECNSIYGGGKVGVSNVFASALWALDYMWQVAENNGSGVNFHGGNSGSYSPIALDNNVITARPEYYAMLAFKYGTTSGTIVPATISQTNSNCSAYACTNASTTYLTLINKDAADLSFTVQLSNAASKIQIARLTAPTITSTTGTTFAGTSVNADGTYQTGQTENYTVSQKTFIVNVPAGSAAVVTVN</sequence>
<accession>A0A7X0J4U3</accession>
<dbReference type="InterPro" id="IPR017853">
    <property type="entry name" value="GH"/>
</dbReference>
<dbReference type="PROSITE" id="PS51257">
    <property type="entry name" value="PROKAR_LIPOPROTEIN"/>
    <property type="match status" value="1"/>
</dbReference>
<dbReference type="AlphaFoldDB" id="A0A7X0J4U3"/>
<name>A0A7X0J4U3_9SPHI</name>
<dbReference type="PANTHER" id="PTHR36183:SF2">
    <property type="entry name" value="BETA-GLUCURONIDASE C-TERMINAL DOMAIN-CONTAINING PROTEIN"/>
    <property type="match status" value="1"/>
</dbReference>
<dbReference type="Proteomes" id="UP000521017">
    <property type="component" value="Unassembled WGS sequence"/>
</dbReference>
<evidence type="ECO:0000313" key="3">
    <source>
        <dbReference type="Proteomes" id="UP000521017"/>
    </source>
</evidence>
<evidence type="ECO:0000313" key="2">
    <source>
        <dbReference type="EMBL" id="MBB6499842.1"/>
    </source>
</evidence>
<dbReference type="InterPro" id="IPR031728">
    <property type="entry name" value="GlcAase_C"/>
</dbReference>
<dbReference type="PANTHER" id="PTHR36183">
    <property type="entry name" value="BETA-GLUCURONIDASE"/>
    <property type="match status" value="1"/>
</dbReference>
<reference evidence="2 3" key="1">
    <citation type="submission" date="2020-08" db="EMBL/GenBank/DDBJ databases">
        <title>Genomic Encyclopedia of Type Strains, Phase IV (KMG-V): Genome sequencing to study the core and pangenomes of soil and plant-associated prokaryotes.</title>
        <authorList>
            <person name="Whitman W."/>
        </authorList>
    </citation>
    <scope>NUCLEOTIDE SEQUENCE [LARGE SCALE GENOMIC DNA]</scope>
    <source>
        <strain evidence="2 3">M2T3</strain>
    </source>
</reference>
<dbReference type="Gene3D" id="2.60.40.1180">
    <property type="entry name" value="Golgi alpha-mannosidase II"/>
    <property type="match status" value="1"/>
</dbReference>
<dbReference type="InterPro" id="IPR052974">
    <property type="entry name" value="GH79_Enzymes"/>
</dbReference>
<protein>
    <recommendedName>
        <fullName evidence="1">Beta-glucuronidase C-terminal domain-containing protein</fullName>
    </recommendedName>
</protein>
<dbReference type="SUPFAM" id="SSF51445">
    <property type="entry name" value="(Trans)glycosidases"/>
    <property type="match status" value="1"/>
</dbReference>
<feature type="domain" description="Beta-glucuronidase C-terminal" evidence="1">
    <location>
        <begin position="365"/>
        <end position="453"/>
    </location>
</feature>
<organism evidence="2 3">
    <name type="scientific">Pedobacter cryoconitis</name>
    <dbReference type="NCBI Taxonomy" id="188932"/>
    <lineage>
        <taxon>Bacteria</taxon>
        <taxon>Pseudomonadati</taxon>
        <taxon>Bacteroidota</taxon>
        <taxon>Sphingobacteriia</taxon>
        <taxon>Sphingobacteriales</taxon>
        <taxon>Sphingobacteriaceae</taxon>
        <taxon>Pedobacter</taxon>
    </lineage>
</organism>
<dbReference type="InterPro" id="IPR013780">
    <property type="entry name" value="Glyco_hydro_b"/>
</dbReference>
<comment type="caution">
    <text evidence="2">The sequence shown here is derived from an EMBL/GenBank/DDBJ whole genome shotgun (WGS) entry which is preliminary data.</text>
</comment>
<dbReference type="Gene3D" id="3.20.20.80">
    <property type="entry name" value="Glycosidases"/>
    <property type="match status" value="1"/>
</dbReference>
<evidence type="ECO:0000259" key="1">
    <source>
        <dbReference type="Pfam" id="PF16862"/>
    </source>
</evidence>
<gene>
    <name evidence="2" type="ORF">HDF25_001986</name>
</gene>